<keyword evidence="5" id="KW-0408">Iron</keyword>
<dbReference type="OrthoDB" id="69177at2759"/>
<dbReference type="GO" id="GO:0005506">
    <property type="term" value="F:iron ion binding"/>
    <property type="evidence" value="ECO:0007669"/>
    <property type="project" value="InterPro"/>
</dbReference>
<evidence type="ECO:0000256" key="5">
    <source>
        <dbReference type="ARBA" id="ARBA00023004"/>
    </source>
</evidence>
<accession>A0A0C3CAS0</accession>
<sequence>MAPFVDTFKTSASKSTTSIPDPPAAPSSNEPAPITCTRIDFPAYNLPEYADRYGLVLDNLFTEEDYSGKIVHGDPELCAWILTKVRPYLQDIDTIDAHMHKRLRRARVKLPQLLVDSGPGTATISRLRELQFLRYGTGHFFKRHGDGTHISEDEKEISYYTLQLYLNGDSATLKGGATRFWPNPRLRKGSKVGEGVYVDVEPRMGRVLIFEQGDLIHSGEEVTAGIKYNIRADVMYLENPPQCAVTSISLNAEYICRRDLEEAND</sequence>
<evidence type="ECO:0000256" key="1">
    <source>
        <dbReference type="ARBA" id="ARBA00001961"/>
    </source>
</evidence>
<evidence type="ECO:0000259" key="7">
    <source>
        <dbReference type="SMART" id="SM00702"/>
    </source>
</evidence>
<dbReference type="GO" id="GO:0031418">
    <property type="term" value="F:L-ascorbic acid binding"/>
    <property type="evidence" value="ECO:0007669"/>
    <property type="project" value="InterPro"/>
</dbReference>
<evidence type="ECO:0000256" key="3">
    <source>
        <dbReference type="ARBA" id="ARBA00022964"/>
    </source>
</evidence>
<feature type="domain" description="Prolyl 4-hydroxylase alpha subunit" evidence="7">
    <location>
        <begin position="52"/>
        <end position="235"/>
    </location>
</feature>
<feature type="region of interest" description="Disordered" evidence="6">
    <location>
        <begin position="1"/>
        <end position="32"/>
    </location>
</feature>
<dbReference type="InterPro" id="IPR045054">
    <property type="entry name" value="P4HA-like"/>
</dbReference>
<gene>
    <name evidence="8" type="ORF">PILCRDRAFT_86424</name>
</gene>
<evidence type="ECO:0000313" key="9">
    <source>
        <dbReference type="Proteomes" id="UP000054166"/>
    </source>
</evidence>
<dbReference type="Proteomes" id="UP000054166">
    <property type="component" value="Unassembled WGS sequence"/>
</dbReference>
<keyword evidence="9" id="KW-1185">Reference proteome</keyword>
<dbReference type="GO" id="GO:0005783">
    <property type="term" value="C:endoplasmic reticulum"/>
    <property type="evidence" value="ECO:0007669"/>
    <property type="project" value="TreeGrafter"/>
</dbReference>
<evidence type="ECO:0000256" key="2">
    <source>
        <dbReference type="ARBA" id="ARBA00022723"/>
    </source>
</evidence>
<dbReference type="InterPro" id="IPR006620">
    <property type="entry name" value="Pro_4_hyd_alph"/>
</dbReference>
<evidence type="ECO:0000256" key="4">
    <source>
        <dbReference type="ARBA" id="ARBA00023002"/>
    </source>
</evidence>
<dbReference type="STRING" id="765440.A0A0C3CAS0"/>
<dbReference type="GO" id="GO:0004656">
    <property type="term" value="F:procollagen-proline 4-dioxygenase activity"/>
    <property type="evidence" value="ECO:0007669"/>
    <property type="project" value="TreeGrafter"/>
</dbReference>
<proteinExistence type="predicted"/>
<reference evidence="8 9" key="1">
    <citation type="submission" date="2014-04" db="EMBL/GenBank/DDBJ databases">
        <authorList>
            <consortium name="DOE Joint Genome Institute"/>
            <person name="Kuo A."/>
            <person name="Tarkka M."/>
            <person name="Buscot F."/>
            <person name="Kohler A."/>
            <person name="Nagy L.G."/>
            <person name="Floudas D."/>
            <person name="Copeland A."/>
            <person name="Barry K.W."/>
            <person name="Cichocki N."/>
            <person name="Veneault-Fourrey C."/>
            <person name="LaButti K."/>
            <person name="Lindquist E.A."/>
            <person name="Lipzen A."/>
            <person name="Lundell T."/>
            <person name="Morin E."/>
            <person name="Murat C."/>
            <person name="Sun H."/>
            <person name="Tunlid A."/>
            <person name="Henrissat B."/>
            <person name="Grigoriev I.V."/>
            <person name="Hibbett D.S."/>
            <person name="Martin F."/>
            <person name="Nordberg H.P."/>
            <person name="Cantor M.N."/>
            <person name="Hua S.X."/>
        </authorList>
    </citation>
    <scope>NUCLEOTIDE SEQUENCE [LARGE SCALE GENOMIC DNA]</scope>
    <source>
        <strain evidence="8 9">F 1598</strain>
    </source>
</reference>
<dbReference type="PANTHER" id="PTHR10869">
    <property type="entry name" value="PROLYL 4-HYDROXYLASE ALPHA SUBUNIT"/>
    <property type="match status" value="1"/>
</dbReference>
<reference evidence="9" key="2">
    <citation type="submission" date="2015-01" db="EMBL/GenBank/DDBJ databases">
        <title>Evolutionary Origins and Diversification of the Mycorrhizal Mutualists.</title>
        <authorList>
            <consortium name="DOE Joint Genome Institute"/>
            <consortium name="Mycorrhizal Genomics Consortium"/>
            <person name="Kohler A."/>
            <person name="Kuo A."/>
            <person name="Nagy L.G."/>
            <person name="Floudas D."/>
            <person name="Copeland A."/>
            <person name="Barry K.W."/>
            <person name="Cichocki N."/>
            <person name="Veneault-Fourrey C."/>
            <person name="LaButti K."/>
            <person name="Lindquist E.A."/>
            <person name="Lipzen A."/>
            <person name="Lundell T."/>
            <person name="Morin E."/>
            <person name="Murat C."/>
            <person name="Riley R."/>
            <person name="Ohm R."/>
            <person name="Sun H."/>
            <person name="Tunlid A."/>
            <person name="Henrissat B."/>
            <person name="Grigoriev I.V."/>
            <person name="Hibbett D.S."/>
            <person name="Martin F."/>
        </authorList>
    </citation>
    <scope>NUCLEOTIDE SEQUENCE [LARGE SCALE GENOMIC DNA]</scope>
    <source>
        <strain evidence="9">F 1598</strain>
    </source>
</reference>
<dbReference type="EMBL" id="KN832981">
    <property type="protein sequence ID" value="KIM86787.1"/>
    <property type="molecule type" value="Genomic_DNA"/>
</dbReference>
<dbReference type="SMART" id="SM00702">
    <property type="entry name" value="P4Hc"/>
    <property type="match status" value="1"/>
</dbReference>
<keyword evidence="2" id="KW-0479">Metal-binding</keyword>
<dbReference type="AlphaFoldDB" id="A0A0C3CAS0"/>
<evidence type="ECO:0000256" key="6">
    <source>
        <dbReference type="SAM" id="MobiDB-lite"/>
    </source>
</evidence>
<feature type="compositionally biased region" description="Low complexity" evidence="6">
    <location>
        <begin position="7"/>
        <end position="18"/>
    </location>
</feature>
<dbReference type="Gene3D" id="2.60.120.620">
    <property type="entry name" value="q2cbj1_9rhob like domain"/>
    <property type="match status" value="1"/>
</dbReference>
<dbReference type="InParanoid" id="A0A0C3CAS0"/>
<comment type="cofactor">
    <cofactor evidence="1">
        <name>L-ascorbate</name>
        <dbReference type="ChEBI" id="CHEBI:38290"/>
    </cofactor>
</comment>
<dbReference type="InterPro" id="IPR044862">
    <property type="entry name" value="Pro_4_hyd_alph_FE2OG_OXY"/>
</dbReference>
<organism evidence="8 9">
    <name type="scientific">Piloderma croceum (strain F 1598)</name>
    <dbReference type="NCBI Taxonomy" id="765440"/>
    <lineage>
        <taxon>Eukaryota</taxon>
        <taxon>Fungi</taxon>
        <taxon>Dikarya</taxon>
        <taxon>Basidiomycota</taxon>
        <taxon>Agaricomycotina</taxon>
        <taxon>Agaricomycetes</taxon>
        <taxon>Agaricomycetidae</taxon>
        <taxon>Atheliales</taxon>
        <taxon>Atheliaceae</taxon>
        <taxon>Piloderma</taxon>
    </lineage>
</organism>
<keyword evidence="4" id="KW-0560">Oxidoreductase</keyword>
<evidence type="ECO:0000313" key="8">
    <source>
        <dbReference type="EMBL" id="KIM86787.1"/>
    </source>
</evidence>
<protein>
    <recommendedName>
        <fullName evidence="7">Prolyl 4-hydroxylase alpha subunit domain-containing protein</fullName>
    </recommendedName>
</protein>
<dbReference type="PANTHER" id="PTHR10869:SF241">
    <property type="entry name" value="FE2OG DIOXYGENASE DOMAIN-CONTAINING PROTEIN"/>
    <property type="match status" value="1"/>
</dbReference>
<dbReference type="HOGENOM" id="CLU_041456_2_1_1"/>
<dbReference type="Pfam" id="PF13640">
    <property type="entry name" value="2OG-FeII_Oxy_3"/>
    <property type="match status" value="1"/>
</dbReference>
<name>A0A0C3CAS0_PILCF</name>
<keyword evidence="3" id="KW-0223">Dioxygenase</keyword>